<accession>A0A2L0IIN6</accession>
<gene>
    <name evidence="4" type="ORF">C2E15_15630</name>
</gene>
<keyword evidence="5" id="KW-1185">Reference proteome</keyword>
<dbReference type="GO" id="GO:0016787">
    <property type="term" value="F:hydrolase activity"/>
    <property type="evidence" value="ECO:0007669"/>
    <property type="project" value="UniProtKB-KW"/>
</dbReference>
<evidence type="ECO:0000313" key="4">
    <source>
        <dbReference type="EMBL" id="AUX94359.1"/>
    </source>
</evidence>
<dbReference type="PANTHER" id="PTHR10655:SF17">
    <property type="entry name" value="LYSOPHOSPHOLIPASE-LIKE PROTEIN 1"/>
    <property type="match status" value="1"/>
</dbReference>
<evidence type="ECO:0000256" key="2">
    <source>
        <dbReference type="ARBA" id="ARBA00022801"/>
    </source>
</evidence>
<name>A0A2L0IIN6_9GAMM</name>
<evidence type="ECO:0000259" key="3">
    <source>
        <dbReference type="Pfam" id="PF02230"/>
    </source>
</evidence>
<evidence type="ECO:0000313" key="5">
    <source>
        <dbReference type="Proteomes" id="UP000238365"/>
    </source>
</evidence>
<protein>
    <submittedName>
        <fullName evidence="4">Esterase</fullName>
    </submittedName>
</protein>
<comment type="similarity">
    <text evidence="1">Belongs to the AB hydrolase superfamily. AB hydrolase 2 family.</text>
</comment>
<feature type="domain" description="Phospholipase/carboxylesterase/thioesterase" evidence="3">
    <location>
        <begin position="5"/>
        <end position="208"/>
    </location>
</feature>
<dbReference type="PANTHER" id="PTHR10655">
    <property type="entry name" value="LYSOPHOSPHOLIPASE-RELATED"/>
    <property type="match status" value="1"/>
</dbReference>
<dbReference type="KEGG" id="pgz:C2E15_15630"/>
<organism evidence="4 5">
    <name type="scientific">Mixta gaviniae</name>
    <dbReference type="NCBI Taxonomy" id="665914"/>
    <lineage>
        <taxon>Bacteria</taxon>
        <taxon>Pseudomonadati</taxon>
        <taxon>Pseudomonadota</taxon>
        <taxon>Gammaproteobacteria</taxon>
        <taxon>Enterobacterales</taxon>
        <taxon>Erwiniaceae</taxon>
        <taxon>Mixta</taxon>
    </lineage>
</organism>
<dbReference type="InterPro" id="IPR050565">
    <property type="entry name" value="LYPA1-2/EST-like"/>
</dbReference>
<dbReference type="SUPFAM" id="SSF53474">
    <property type="entry name" value="alpha/beta-Hydrolases"/>
    <property type="match status" value="1"/>
</dbReference>
<reference evidence="4 5" key="1">
    <citation type="submission" date="2018-01" db="EMBL/GenBank/DDBJ databases">
        <title>Complete and assembled Genome of Pantoea gaviniae DSM22758T.</title>
        <authorList>
            <person name="Stevens M.J.A."/>
            <person name="Zurfluh K."/>
            <person name="Stephan R."/>
        </authorList>
    </citation>
    <scope>NUCLEOTIDE SEQUENCE [LARGE SCALE GENOMIC DNA]</scope>
    <source>
        <strain evidence="4 5">DSM 22758</strain>
    </source>
</reference>
<evidence type="ECO:0000256" key="1">
    <source>
        <dbReference type="ARBA" id="ARBA00006499"/>
    </source>
</evidence>
<dbReference type="RefSeq" id="WP_104958187.1">
    <property type="nucleotide sequence ID" value="NZ_CP026377.1"/>
</dbReference>
<proteinExistence type="inferred from homology"/>
<keyword evidence="2" id="KW-0378">Hydrolase</keyword>
<dbReference type="EMBL" id="CP026377">
    <property type="protein sequence ID" value="AUX94359.1"/>
    <property type="molecule type" value="Genomic_DNA"/>
</dbReference>
<sequence length="232" mass="24950">MNLSYVVVQNPSTPPQQLFLLYHAAGDNPVSMGEIGGWFADVFPQALVISVGGPEPGGQAPGRQWYSESALHDASLQQRVDEVMPLFLQSVSEWQRHSGIAPAATALIGFSQGSVMVLEGSKAQPALAGRIVAFSGRYASLPEEATAKTTIHLIHGEDDEIYQAELAQQAAARLTSLGGDVTLDIVEDLPHAIDQRSMNLALDHLRYTVPRRYFEEALSGGKPGEGDVITLM</sequence>
<dbReference type="Gene3D" id="3.40.50.1820">
    <property type="entry name" value="alpha/beta hydrolase"/>
    <property type="match status" value="1"/>
</dbReference>
<dbReference type="Proteomes" id="UP000238365">
    <property type="component" value="Chromosome"/>
</dbReference>
<dbReference type="NCBIfam" id="NF008525">
    <property type="entry name" value="PRK11460.1"/>
    <property type="match status" value="1"/>
</dbReference>
<dbReference type="InterPro" id="IPR029058">
    <property type="entry name" value="AB_hydrolase_fold"/>
</dbReference>
<dbReference type="Pfam" id="PF02230">
    <property type="entry name" value="Abhydrolase_2"/>
    <property type="match status" value="1"/>
</dbReference>
<dbReference type="InterPro" id="IPR003140">
    <property type="entry name" value="PLipase/COase/thioEstase"/>
</dbReference>
<dbReference type="AlphaFoldDB" id="A0A2L0IIN6"/>